<feature type="compositionally biased region" description="Basic residues" evidence="1">
    <location>
        <begin position="43"/>
        <end position="54"/>
    </location>
</feature>
<feature type="region of interest" description="Disordered" evidence="1">
    <location>
        <begin position="1"/>
        <end position="69"/>
    </location>
</feature>
<feature type="compositionally biased region" description="Low complexity" evidence="1">
    <location>
        <begin position="55"/>
        <end position="68"/>
    </location>
</feature>
<dbReference type="Proteomes" id="UP000472710">
    <property type="component" value="Unassembled WGS sequence"/>
</dbReference>
<comment type="caution">
    <text evidence="2">The sequence shown here is derived from an EMBL/GenBank/DDBJ whole genome shotgun (WGS) entry which is preliminary data.</text>
</comment>
<evidence type="ECO:0000313" key="3">
    <source>
        <dbReference type="Proteomes" id="UP000472710"/>
    </source>
</evidence>
<reference evidence="2 3" key="1">
    <citation type="submission" date="2020-02" db="EMBL/GenBank/DDBJ databases">
        <title>Whole genome shotgun sequence of Streptomyces diastaticus subsp. diastaticus NBRC 13412.</title>
        <authorList>
            <person name="Ichikawa N."/>
            <person name="Komaki H."/>
            <person name="Tamura T."/>
        </authorList>
    </citation>
    <scope>NUCLEOTIDE SEQUENCE [LARGE SCALE GENOMIC DNA]</scope>
    <source>
        <strain evidence="2 3">NBRC 13412</strain>
    </source>
</reference>
<dbReference type="EMBL" id="BLLN01000001">
    <property type="protein sequence ID" value="GFH69250.1"/>
    <property type="molecule type" value="Genomic_DNA"/>
</dbReference>
<evidence type="ECO:0000313" key="2">
    <source>
        <dbReference type="EMBL" id="GFH69250.1"/>
    </source>
</evidence>
<organism evidence="2 3">
    <name type="scientific">Streptomyces diastaticus subsp. diastaticus</name>
    <dbReference type="NCBI Taxonomy" id="68040"/>
    <lineage>
        <taxon>Bacteria</taxon>
        <taxon>Bacillati</taxon>
        <taxon>Actinomycetota</taxon>
        <taxon>Actinomycetes</taxon>
        <taxon>Kitasatosporales</taxon>
        <taxon>Streptomycetaceae</taxon>
        <taxon>Streptomyces</taxon>
        <taxon>Streptomyces diastaticus group</taxon>
    </lineage>
</organism>
<sequence length="175" mass="17520">MDLTGSRWRVGTQDEAGAAGAGEAVGRGDAPVGVGAGAGRGSRWWRRRRRRPPRWRCAAGRDAGPPRAAEVDAGVAADLGLGRETGAHLAAGGEDALLGPRGRGRRVEGDEAVVLGALCGRVARGDVPDGPVAAAGDEVPAGQGAGDGSVEDGEEAGCGSTWCAGRRLVRPPGVS</sequence>
<proteinExistence type="predicted"/>
<feature type="region of interest" description="Disordered" evidence="1">
    <location>
        <begin position="126"/>
        <end position="159"/>
    </location>
</feature>
<keyword evidence="3" id="KW-1185">Reference proteome</keyword>
<protein>
    <submittedName>
        <fullName evidence="2">Uncharacterized protein</fullName>
    </submittedName>
</protein>
<gene>
    <name evidence="2" type="ORF">Sdia_00180</name>
</gene>
<evidence type="ECO:0000256" key="1">
    <source>
        <dbReference type="SAM" id="MobiDB-lite"/>
    </source>
</evidence>
<name>A0ABQ1CG79_STRDI</name>
<accession>A0ABQ1CG79</accession>